<keyword evidence="3" id="KW-1185">Reference proteome</keyword>
<dbReference type="InterPro" id="IPR036291">
    <property type="entry name" value="NAD(P)-bd_dom_sf"/>
</dbReference>
<evidence type="ECO:0000259" key="1">
    <source>
        <dbReference type="Pfam" id="PF13460"/>
    </source>
</evidence>
<accession>A0ABU5IPP2</accession>
<comment type="caution">
    <text evidence="2">The sequence shown here is derived from an EMBL/GenBank/DDBJ whole genome shotgun (WGS) entry which is preliminary data.</text>
</comment>
<organism evidence="2 3">
    <name type="scientific">Azohydromonas lata</name>
    <dbReference type="NCBI Taxonomy" id="45677"/>
    <lineage>
        <taxon>Bacteria</taxon>
        <taxon>Pseudomonadati</taxon>
        <taxon>Pseudomonadota</taxon>
        <taxon>Betaproteobacteria</taxon>
        <taxon>Burkholderiales</taxon>
        <taxon>Sphaerotilaceae</taxon>
        <taxon>Azohydromonas</taxon>
    </lineage>
</organism>
<dbReference type="Proteomes" id="UP001293718">
    <property type="component" value="Unassembled WGS sequence"/>
</dbReference>
<dbReference type="EMBL" id="JAXOJX010000085">
    <property type="protein sequence ID" value="MDZ5460846.1"/>
    <property type="molecule type" value="Genomic_DNA"/>
</dbReference>
<gene>
    <name evidence="2" type="ORF">SM757_30145</name>
</gene>
<dbReference type="InterPro" id="IPR051207">
    <property type="entry name" value="ComplexI_NDUFA9_subunit"/>
</dbReference>
<dbReference type="CDD" id="cd05271">
    <property type="entry name" value="NDUFA9_like_SDR_a"/>
    <property type="match status" value="1"/>
</dbReference>
<feature type="domain" description="NAD(P)-binding" evidence="1">
    <location>
        <begin position="8"/>
        <end position="200"/>
    </location>
</feature>
<name>A0ABU5IPP2_9BURK</name>
<sequence>MKRVLILGGTGFVGRALCAQLAERHPDTEVVVPTRHTGQRRALLALPDVQMVQADIHDEAALARLLQGCDAAVSLVGVLHGEEARFRRVHAELPRKLVHACRVAGVRRIVHVSALGAAPDAPSRYLRSKAAGEAALLTSGLDVTLLRPSVIFGEEDHFLNLFAKLQAWAPVMPLAGAHARFQPVWVHDVARALLKCLEDPHTTTGQTYELAGPHVYTLAELVQLAGRACGHERPIIPLPDAVGRLQAGFMQLLPGEPLMSGDNLDSMKVDNVASGQLPGLQALGIQPAAVSAIAPEYLSARHGCQRLDLLRARARRG</sequence>
<dbReference type="Pfam" id="PF13460">
    <property type="entry name" value="NAD_binding_10"/>
    <property type="match status" value="1"/>
</dbReference>
<reference evidence="2 3" key="1">
    <citation type="submission" date="2023-11" db="EMBL/GenBank/DDBJ databases">
        <title>Draft genome of Azohydromonas lata strain H1 (DSM1123), a polyhydroxyalkanoate producer.</title>
        <authorList>
            <person name="Traversa D."/>
            <person name="D'Addabbo P."/>
            <person name="Pazzani C."/>
            <person name="Manzari C."/>
            <person name="Chiara M."/>
            <person name="Scrascia M."/>
        </authorList>
    </citation>
    <scope>NUCLEOTIDE SEQUENCE [LARGE SCALE GENOMIC DNA]</scope>
    <source>
        <strain evidence="2 3">H1</strain>
    </source>
</reference>
<protein>
    <submittedName>
        <fullName evidence="2">Complex I NDUFA9 subunit family protein</fullName>
    </submittedName>
</protein>
<proteinExistence type="predicted"/>
<dbReference type="InterPro" id="IPR016040">
    <property type="entry name" value="NAD(P)-bd_dom"/>
</dbReference>
<dbReference type="SUPFAM" id="SSF51735">
    <property type="entry name" value="NAD(P)-binding Rossmann-fold domains"/>
    <property type="match status" value="1"/>
</dbReference>
<dbReference type="PANTHER" id="PTHR12126:SF11">
    <property type="entry name" value="NADH DEHYDROGENASE [UBIQUINONE] 1 ALPHA SUBCOMPLEX SUBUNIT 9, MITOCHONDRIAL"/>
    <property type="match status" value="1"/>
</dbReference>
<evidence type="ECO:0000313" key="2">
    <source>
        <dbReference type="EMBL" id="MDZ5460846.1"/>
    </source>
</evidence>
<dbReference type="PANTHER" id="PTHR12126">
    <property type="entry name" value="NADH-UBIQUINONE OXIDOREDUCTASE 39 KDA SUBUNIT-RELATED"/>
    <property type="match status" value="1"/>
</dbReference>
<dbReference type="RefSeq" id="WP_322468167.1">
    <property type="nucleotide sequence ID" value="NZ_JAXOJX010000085.1"/>
</dbReference>
<dbReference type="Gene3D" id="3.40.50.720">
    <property type="entry name" value="NAD(P)-binding Rossmann-like Domain"/>
    <property type="match status" value="1"/>
</dbReference>
<evidence type="ECO:0000313" key="3">
    <source>
        <dbReference type="Proteomes" id="UP001293718"/>
    </source>
</evidence>